<comment type="caution">
    <text evidence="5">The sequence shown here is derived from an EMBL/GenBank/DDBJ whole genome shotgun (WGS) entry which is preliminary data.</text>
</comment>
<dbReference type="Pfam" id="PF00005">
    <property type="entry name" value="ABC_tran"/>
    <property type="match status" value="1"/>
</dbReference>
<evidence type="ECO:0000259" key="4">
    <source>
        <dbReference type="PROSITE" id="PS50893"/>
    </source>
</evidence>
<proteinExistence type="predicted"/>
<evidence type="ECO:0000256" key="1">
    <source>
        <dbReference type="ARBA" id="ARBA00022448"/>
    </source>
</evidence>
<dbReference type="InterPro" id="IPR015854">
    <property type="entry name" value="ABC_transpr_LolD-like"/>
</dbReference>
<organism evidence="5 6">
    <name type="scientific">Candidatus Rothia avicola</name>
    <dbReference type="NCBI Taxonomy" id="2840478"/>
    <lineage>
        <taxon>Bacteria</taxon>
        <taxon>Bacillati</taxon>
        <taxon>Actinomycetota</taxon>
        <taxon>Actinomycetes</taxon>
        <taxon>Micrococcales</taxon>
        <taxon>Micrococcaceae</taxon>
        <taxon>Rothia</taxon>
    </lineage>
</organism>
<dbReference type="PANTHER" id="PTHR24220">
    <property type="entry name" value="IMPORT ATP-BINDING PROTEIN"/>
    <property type="match status" value="1"/>
</dbReference>
<evidence type="ECO:0000313" key="5">
    <source>
        <dbReference type="EMBL" id="HIY94377.1"/>
    </source>
</evidence>
<dbReference type="Gene3D" id="3.40.50.300">
    <property type="entry name" value="P-loop containing nucleotide triphosphate hydrolases"/>
    <property type="match status" value="1"/>
</dbReference>
<dbReference type="InterPro" id="IPR003439">
    <property type="entry name" value="ABC_transporter-like_ATP-bd"/>
</dbReference>
<dbReference type="GO" id="GO:0005886">
    <property type="term" value="C:plasma membrane"/>
    <property type="evidence" value="ECO:0007669"/>
    <property type="project" value="TreeGrafter"/>
</dbReference>
<dbReference type="PROSITE" id="PS50893">
    <property type="entry name" value="ABC_TRANSPORTER_2"/>
    <property type="match status" value="1"/>
</dbReference>
<reference evidence="5" key="1">
    <citation type="journal article" date="2021" name="PeerJ">
        <title>Extensive microbial diversity within the chicken gut microbiome revealed by metagenomics and culture.</title>
        <authorList>
            <person name="Gilroy R."/>
            <person name="Ravi A."/>
            <person name="Getino M."/>
            <person name="Pursley I."/>
            <person name="Horton D.L."/>
            <person name="Alikhan N.F."/>
            <person name="Baker D."/>
            <person name="Gharbi K."/>
            <person name="Hall N."/>
            <person name="Watson M."/>
            <person name="Adriaenssens E.M."/>
            <person name="Foster-Nyarko E."/>
            <person name="Jarju S."/>
            <person name="Secka A."/>
            <person name="Antonio M."/>
            <person name="Oren A."/>
            <person name="Chaudhuri R.R."/>
            <person name="La Ragione R."/>
            <person name="Hildebrand F."/>
            <person name="Pallen M.J."/>
        </authorList>
    </citation>
    <scope>NUCLEOTIDE SEQUENCE</scope>
    <source>
        <strain evidence="5">ChiHjej12B11-9195</strain>
    </source>
</reference>
<dbReference type="AlphaFoldDB" id="A0A9D1ZQP5"/>
<protein>
    <submittedName>
        <fullName evidence="5">ABC transporter ATP-binding protein</fullName>
    </submittedName>
</protein>
<dbReference type="InterPro" id="IPR003593">
    <property type="entry name" value="AAA+_ATPase"/>
</dbReference>
<feature type="domain" description="ABC transporter" evidence="4">
    <location>
        <begin position="7"/>
        <end position="245"/>
    </location>
</feature>
<gene>
    <name evidence="5" type="ORF">H9821_01755</name>
</gene>
<sequence length="246" mass="26607">MKFSPLSICQDLWVTFENPKTGTKTHSLRGINVALTEGEMFSVVGPSGSGKSTLLHTLAGFQKPTRGSVALLGKNITTLSPSKIAHLHREGVGFIFQSYNLIESLTALENVLLSARFGHSPLDKNRAAYILDSLGMGHRINHRVADLSGGEQQRVAVARVIYNKPRIIFADEPTGALDSKSSAAVIGTLKHLAHQGSSVFLVTHDLEEAAKADSCLILRDGIVQNHLVSPSQDQLWNIMKQGLAHV</sequence>
<dbReference type="GO" id="GO:0022857">
    <property type="term" value="F:transmembrane transporter activity"/>
    <property type="evidence" value="ECO:0007669"/>
    <property type="project" value="TreeGrafter"/>
</dbReference>
<dbReference type="Proteomes" id="UP000824134">
    <property type="component" value="Unassembled WGS sequence"/>
</dbReference>
<dbReference type="InterPro" id="IPR027417">
    <property type="entry name" value="P-loop_NTPase"/>
</dbReference>
<dbReference type="SUPFAM" id="SSF52540">
    <property type="entry name" value="P-loop containing nucleoside triphosphate hydrolases"/>
    <property type="match status" value="1"/>
</dbReference>
<keyword evidence="2" id="KW-0547">Nucleotide-binding</keyword>
<accession>A0A9D1ZQP5</accession>
<dbReference type="SMART" id="SM00382">
    <property type="entry name" value="AAA"/>
    <property type="match status" value="1"/>
</dbReference>
<dbReference type="InterPro" id="IPR017911">
    <property type="entry name" value="MacB-like_ATP-bd"/>
</dbReference>
<name>A0A9D1ZQP5_9MICC</name>
<dbReference type="GO" id="GO:0005524">
    <property type="term" value="F:ATP binding"/>
    <property type="evidence" value="ECO:0007669"/>
    <property type="project" value="UniProtKB-KW"/>
</dbReference>
<keyword evidence="1" id="KW-0813">Transport</keyword>
<dbReference type="PROSITE" id="PS00211">
    <property type="entry name" value="ABC_TRANSPORTER_1"/>
    <property type="match status" value="1"/>
</dbReference>
<reference evidence="5" key="2">
    <citation type="submission" date="2021-04" db="EMBL/GenBank/DDBJ databases">
        <authorList>
            <person name="Gilroy R."/>
        </authorList>
    </citation>
    <scope>NUCLEOTIDE SEQUENCE</scope>
    <source>
        <strain evidence="5">ChiHjej12B11-9195</strain>
    </source>
</reference>
<dbReference type="InterPro" id="IPR017871">
    <property type="entry name" value="ABC_transporter-like_CS"/>
</dbReference>
<keyword evidence="3 5" id="KW-0067">ATP-binding</keyword>
<dbReference type="GO" id="GO:0016887">
    <property type="term" value="F:ATP hydrolysis activity"/>
    <property type="evidence" value="ECO:0007669"/>
    <property type="project" value="InterPro"/>
</dbReference>
<evidence type="ECO:0000256" key="2">
    <source>
        <dbReference type="ARBA" id="ARBA00022741"/>
    </source>
</evidence>
<evidence type="ECO:0000313" key="6">
    <source>
        <dbReference type="Proteomes" id="UP000824134"/>
    </source>
</evidence>
<evidence type="ECO:0000256" key="3">
    <source>
        <dbReference type="ARBA" id="ARBA00022840"/>
    </source>
</evidence>
<dbReference type="EMBL" id="DXCN01000017">
    <property type="protein sequence ID" value="HIY94377.1"/>
    <property type="molecule type" value="Genomic_DNA"/>
</dbReference>
<dbReference type="CDD" id="cd03255">
    <property type="entry name" value="ABC_MJ0796_LolCDE_FtsE"/>
    <property type="match status" value="1"/>
</dbReference>
<dbReference type="PANTHER" id="PTHR24220:SF86">
    <property type="entry name" value="ABC TRANSPORTER ABCH.1"/>
    <property type="match status" value="1"/>
</dbReference>